<protein>
    <recommendedName>
        <fullName evidence="4">DUF4169 domain-containing protein</fullName>
    </recommendedName>
</protein>
<proteinExistence type="predicted"/>
<accession>A0A511BPF2</accession>
<name>A0A511BPF2_9PROT</name>
<dbReference type="Pfam" id="PF13770">
    <property type="entry name" value="DUF4169"/>
    <property type="match status" value="1"/>
</dbReference>
<comment type="caution">
    <text evidence="2">The sequence shown here is derived from an EMBL/GenBank/DDBJ whole genome shotgun (WGS) entry which is preliminary data.</text>
</comment>
<dbReference type="InterPro" id="IPR025227">
    <property type="entry name" value="DUF4169"/>
</dbReference>
<gene>
    <name evidence="2" type="ORF">SSA02_06870</name>
</gene>
<feature type="compositionally biased region" description="Basic and acidic residues" evidence="1">
    <location>
        <begin position="21"/>
        <end position="59"/>
    </location>
</feature>
<evidence type="ECO:0008006" key="4">
    <source>
        <dbReference type="Google" id="ProtNLM"/>
    </source>
</evidence>
<dbReference type="OrthoDB" id="7173889at2"/>
<feature type="compositionally biased region" description="Acidic residues" evidence="1">
    <location>
        <begin position="60"/>
        <end position="71"/>
    </location>
</feature>
<dbReference type="EMBL" id="BJVC01000001">
    <property type="protein sequence ID" value="GEL01524.1"/>
    <property type="molecule type" value="Genomic_DNA"/>
</dbReference>
<dbReference type="AlphaFoldDB" id="A0A511BPF2"/>
<dbReference type="RefSeq" id="WP_147092460.1">
    <property type="nucleotide sequence ID" value="NZ_BJVC01000001.1"/>
</dbReference>
<evidence type="ECO:0000313" key="3">
    <source>
        <dbReference type="Proteomes" id="UP000321405"/>
    </source>
</evidence>
<dbReference type="Proteomes" id="UP000321405">
    <property type="component" value="Unassembled WGS sequence"/>
</dbReference>
<evidence type="ECO:0000256" key="1">
    <source>
        <dbReference type="SAM" id="MobiDB-lite"/>
    </source>
</evidence>
<keyword evidence="3" id="KW-1185">Reference proteome</keyword>
<feature type="region of interest" description="Disordered" evidence="1">
    <location>
        <begin position="21"/>
        <end position="71"/>
    </location>
</feature>
<reference evidence="2 3" key="1">
    <citation type="submission" date="2019-07" db="EMBL/GenBank/DDBJ databases">
        <title>Whole genome shotgun sequence of Swaminathania salitolerans NBRC 104436.</title>
        <authorList>
            <person name="Hosoyama A."/>
            <person name="Uohara A."/>
            <person name="Ohji S."/>
            <person name="Ichikawa N."/>
        </authorList>
    </citation>
    <scope>NUCLEOTIDE SEQUENCE [LARGE SCALE GENOMIC DNA]</scope>
    <source>
        <strain evidence="2 3">NBRC 104436</strain>
    </source>
</reference>
<organism evidence="2 3">
    <name type="scientific">Swaminathania salitolerans</name>
    <dbReference type="NCBI Taxonomy" id="182838"/>
    <lineage>
        <taxon>Bacteria</taxon>
        <taxon>Pseudomonadati</taxon>
        <taxon>Pseudomonadota</taxon>
        <taxon>Alphaproteobacteria</taxon>
        <taxon>Acetobacterales</taxon>
        <taxon>Acetobacteraceae</taxon>
        <taxon>Swaminathania</taxon>
    </lineage>
</organism>
<evidence type="ECO:0000313" key="2">
    <source>
        <dbReference type="EMBL" id="GEL01524.1"/>
    </source>
</evidence>
<sequence>MSEIVNLRRFRKRLERVKDARRADENRRRYGQRACEREKTRSEQERQIRVVDGARLDDESRPEDEESPPGT</sequence>